<feature type="transmembrane region" description="Helical" evidence="7">
    <location>
        <begin position="35"/>
        <end position="56"/>
    </location>
</feature>
<name>A0A9D1TJ93_9FIRM</name>
<evidence type="ECO:0000256" key="8">
    <source>
        <dbReference type="SAM" id="MobiDB-lite"/>
    </source>
</evidence>
<dbReference type="InterPro" id="IPR003770">
    <property type="entry name" value="MLTG-like"/>
</dbReference>
<protein>
    <recommendedName>
        <fullName evidence="7">Endolytic murein transglycosylase</fullName>
        <ecNumber evidence="7">4.2.2.29</ecNumber>
    </recommendedName>
    <alternativeName>
        <fullName evidence="7">Peptidoglycan lytic transglycosylase</fullName>
    </alternativeName>
    <alternativeName>
        <fullName evidence="7">Peptidoglycan polymerization terminase</fullName>
    </alternativeName>
</protein>
<sequence length="379" mass="42749">MNQNNMQYDDYDDDYYDSQEQNNQKKQNKGCASTFVYLITILLISIVLSLVAIFVANDVFALVKDDKDIILEVPQNTKISKLSGELDKKDVVNYGLIFKIFLLVTDKDGEVLAGSYKLSPSMDYAQIARSLRNTDTQDTVTVTIPEGYTIAQIKQTLIEKGVCSEDDLNEALNNYPFKHEFLEDKLPPSQNWLEGYLFPDTYTFYKDGDAVKDVINKMLNNFDNRFDENIINGAEELGISIEEAVIIASLIEREAKVAEEFSMISGVIHNRLNSSKFPYLEIDASLLYGLGRTSGELTKKDLETDTPYNTYLHKGLPPTPICNPGYNALYAATHPDEHDYYFYVAMPDGSHLFASTNSKHEQNKEKAKEAFAEAANSDS</sequence>
<reference evidence="9" key="2">
    <citation type="submission" date="2021-04" db="EMBL/GenBank/DDBJ databases">
        <authorList>
            <person name="Gilroy R."/>
        </authorList>
    </citation>
    <scope>NUCLEOTIDE SEQUENCE</scope>
    <source>
        <strain evidence="9">CHK193-4272</strain>
    </source>
</reference>
<keyword evidence="1 7" id="KW-1003">Cell membrane</keyword>
<feature type="region of interest" description="Disordered" evidence="8">
    <location>
        <begin position="1"/>
        <end position="23"/>
    </location>
</feature>
<dbReference type="PANTHER" id="PTHR30518">
    <property type="entry name" value="ENDOLYTIC MUREIN TRANSGLYCOSYLASE"/>
    <property type="match status" value="1"/>
</dbReference>
<keyword evidence="6 7" id="KW-0961">Cell wall biogenesis/degradation</keyword>
<comment type="function">
    <text evidence="7">Functions as a peptidoglycan terminase that cleaves nascent peptidoglycan strands endolytically to terminate their elongation.</text>
</comment>
<dbReference type="Gene3D" id="3.30.160.60">
    <property type="entry name" value="Classic Zinc Finger"/>
    <property type="match status" value="1"/>
</dbReference>
<feature type="compositionally biased region" description="Basic and acidic residues" evidence="8">
    <location>
        <begin position="358"/>
        <end position="371"/>
    </location>
</feature>
<evidence type="ECO:0000313" key="10">
    <source>
        <dbReference type="Proteomes" id="UP000886808"/>
    </source>
</evidence>
<dbReference type="EMBL" id="DXIE01000058">
    <property type="protein sequence ID" value="HIV63121.1"/>
    <property type="molecule type" value="Genomic_DNA"/>
</dbReference>
<comment type="similarity">
    <text evidence="7">Belongs to the transglycosylase MltG family.</text>
</comment>
<keyword evidence="5 7" id="KW-0456">Lyase</keyword>
<dbReference type="HAMAP" id="MF_02065">
    <property type="entry name" value="MltG"/>
    <property type="match status" value="1"/>
</dbReference>
<accession>A0A9D1TJ93</accession>
<dbReference type="GO" id="GO:0009252">
    <property type="term" value="P:peptidoglycan biosynthetic process"/>
    <property type="evidence" value="ECO:0007669"/>
    <property type="project" value="UniProtKB-UniRule"/>
</dbReference>
<dbReference type="Proteomes" id="UP000886808">
    <property type="component" value="Unassembled WGS sequence"/>
</dbReference>
<comment type="catalytic activity">
    <reaction evidence="7">
        <text>a peptidoglycan chain = a peptidoglycan chain with N-acetyl-1,6-anhydromuramyl-[peptide] at the reducing end + a peptidoglycan chain with N-acetylglucosamine at the non-reducing end.</text>
        <dbReference type="EC" id="4.2.2.29"/>
    </reaction>
</comment>
<evidence type="ECO:0000313" key="9">
    <source>
        <dbReference type="EMBL" id="HIV63121.1"/>
    </source>
</evidence>
<dbReference type="GO" id="GO:0008932">
    <property type="term" value="F:lytic endotransglycosylase activity"/>
    <property type="evidence" value="ECO:0007669"/>
    <property type="project" value="UniProtKB-UniRule"/>
</dbReference>
<dbReference type="PANTHER" id="PTHR30518:SF2">
    <property type="entry name" value="ENDOLYTIC MUREIN TRANSGLYCOSYLASE"/>
    <property type="match status" value="1"/>
</dbReference>
<proteinExistence type="inferred from homology"/>
<evidence type="ECO:0000256" key="1">
    <source>
        <dbReference type="ARBA" id="ARBA00022475"/>
    </source>
</evidence>
<keyword evidence="3 7" id="KW-1133">Transmembrane helix</keyword>
<dbReference type="GO" id="GO:0071555">
    <property type="term" value="P:cell wall organization"/>
    <property type="evidence" value="ECO:0007669"/>
    <property type="project" value="UniProtKB-KW"/>
</dbReference>
<feature type="region of interest" description="Disordered" evidence="8">
    <location>
        <begin position="355"/>
        <end position="379"/>
    </location>
</feature>
<dbReference type="CDD" id="cd08010">
    <property type="entry name" value="MltG_like"/>
    <property type="match status" value="1"/>
</dbReference>
<reference evidence="9" key="1">
    <citation type="journal article" date="2021" name="PeerJ">
        <title>Extensive microbial diversity within the chicken gut microbiome revealed by metagenomics and culture.</title>
        <authorList>
            <person name="Gilroy R."/>
            <person name="Ravi A."/>
            <person name="Getino M."/>
            <person name="Pursley I."/>
            <person name="Horton D.L."/>
            <person name="Alikhan N.F."/>
            <person name="Baker D."/>
            <person name="Gharbi K."/>
            <person name="Hall N."/>
            <person name="Watson M."/>
            <person name="Adriaenssens E.M."/>
            <person name="Foster-Nyarko E."/>
            <person name="Jarju S."/>
            <person name="Secka A."/>
            <person name="Antonio M."/>
            <person name="Oren A."/>
            <person name="Chaudhuri R.R."/>
            <person name="La Ragione R."/>
            <person name="Hildebrand F."/>
            <person name="Pallen M.J."/>
        </authorList>
    </citation>
    <scope>NUCLEOTIDE SEQUENCE</scope>
    <source>
        <strain evidence="9">CHK193-4272</strain>
    </source>
</reference>
<evidence type="ECO:0000256" key="7">
    <source>
        <dbReference type="HAMAP-Rule" id="MF_02065"/>
    </source>
</evidence>
<evidence type="ECO:0000256" key="3">
    <source>
        <dbReference type="ARBA" id="ARBA00022989"/>
    </source>
</evidence>
<evidence type="ECO:0000256" key="4">
    <source>
        <dbReference type="ARBA" id="ARBA00023136"/>
    </source>
</evidence>
<keyword evidence="4 7" id="KW-0472">Membrane</keyword>
<dbReference type="EC" id="4.2.2.29" evidence="7"/>
<organism evidence="9 10">
    <name type="scientific">Candidatus Butyricicoccus avistercoris</name>
    <dbReference type="NCBI Taxonomy" id="2838518"/>
    <lineage>
        <taxon>Bacteria</taxon>
        <taxon>Bacillati</taxon>
        <taxon>Bacillota</taxon>
        <taxon>Clostridia</taxon>
        <taxon>Eubacteriales</taxon>
        <taxon>Butyricicoccaceae</taxon>
        <taxon>Butyricicoccus</taxon>
    </lineage>
</organism>
<feature type="site" description="Important for catalytic activity" evidence="7">
    <location>
        <position position="254"/>
    </location>
</feature>
<dbReference type="Gene3D" id="3.30.1490.480">
    <property type="entry name" value="Endolytic murein transglycosylase"/>
    <property type="match status" value="1"/>
</dbReference>
<evidence type="ECO:0000256" key="5">
    <source>
        <dbReference type="ARBA" id="ARBA00023239"/>
    </source>
</evidence>
<dbReference type="AlphaFoldDB" id="A0A9D1TJ93"/>
<gene>
    <name evidence="7 9" type="primary">mltG</name>
    <name evidence="9" type="ORF">H9746_09850</name>
</gene>
<evidence type="ECO:0000256" key="2">
    <source>
        <dbReference type="ARBA" id="ARBA00022692"/>
    </source>
</evidence>
<evidence type="ECO:0000256" key="6">
    <source>
        <dbReference type="ARBA" id="ARBA00023316"/>
    </source>
</evidence>
<comment type="subcellular location">
    <subcellularLocation>
        <location evidence="7">Cell membrane</location>
        <topology evidence="7">Single-pass membrane protein</topology>
    </subcellularLocation>
</comment>
<dbReference type="NCBIfam" id="TIGR00247">
    <property type="entry name" value="endolytic transglycosylase MltG"/>
    <property type="match status" value="1"/>
</dbReference>
<dbReference type="GO" id="GO:0005886">
    <property type="term" value="C:plasma membrane"/>
    <property type="evidence" value="ECO:0007669"/>
    <property type="project" value="UniProtKB-SubCell"/>
</dbReference>
<comment type="caution">
    <text evidence="9">The sequence shown here is derived from an EMBL/GenBank/DDBJ whole genome shotgun (WGS) entry which is preliminary data.</text>
</comment>
<keyword evidence="2 7" id="KW-0812">Transmembrane</keyword>
<dbReference type="Pfam" id="PF02618">
    <property type="entry name" value="YceG"/>
    <property type="match status" value="1"/>
</dbReference>